<evidence type="ECO:0000313" key="1">
    <source>
        <dbReference type="EMBL" id="MFC5769892.1"/>
    </source>
</evidence>
<organism evidence="1 2">
    <name type="scientific">Thauera sinica</name>
    <dbReference type="NCBI Taxonomy" id="2665146"/>
    <lineage>
        <taxon>Bacteria</taxon>
        <taxon>Pseudomonadati</taxon>
        <taxon>Pseudomonadota</taxon>
        <taxon>Betaproteobacteria</taxon>
        <taxon>Rhodocyclales</taxon>
        <taxon>Zoogloeaceae</taxon>
        <taxon>Thauera</taxon>
    </lineage>
</organism>
<keyword evidence="2" id="KW-1185">Reference proteome</keyword>
<dbReference type="EMBL" id="JBHSOG010000043">
    <property type="protein sequence ID" value="MFC5769892.1"/>
    <property type="molecule type" value="Genomic_DNA"/>
</dbReference>
<gene>
    <name evidence="1" type="ORF">ACFPTN_10950</name>
</gene>
<reference evidence="2" key="1">
    <citation type="journal article" date="2019" name="Int. J. Syst. Evol. Microbiol.">
        <title>The Global Catalogue of Microorganisms (GCM) 10K type strain sequencing project: providing services to taxonomists for standard genome sequencing and annotation.</title>
        <authorList>
            <consortium name="The Broad Institute Genomics Platform"/>
            <consortium name="The Broad Institute Genome Sequencing Center for Infectious Disease"/>
            <person name="Wu L."/>
            <person name="Ma J."/>
        </authorList>
    </citation>
    <scope>NUCLEOTIDE SEQUENCE [LARGE SCALE GENOMIC DNA]</scope>
    <source>
        <strain evidence="2">SHR3</strain>
    </source>
</reference>
<dbReference type="RefSeq" id="WP_157748677.1">
    <property type="nucleotide sequence ID" value="NZ_JBHSOG010000043.1"/>
</dbReference>
<proteinExistence type="predicted"/>
<sequence length="57" mass="5904">MKAKNFVVAAAMLGIAGHFVYCRPPAAAHAAASMPQGRAFRTMGLHSPSRPLPAEAA</sequence>
<evidence type="ECO:0000313" key="2">
    <source>
        <dbReference type="Proteomes" id="UP001595974"/>
    </source>
</evidence>
<dbReference type="Proteomes" id="UP001595974">
    <property type="component" value="Unassembled WGS sequence"/>
</dbReference>
<accession>A0ABW1ARG6</accession>
<comment type="caution">
    <text evidence="1">The sequence shown here is derived from an EMBL/GenBank/DDBJ whole genome shotgun (WGS) entry which is preliminary data.</text>
</comment>
<name>A0ABW1ARG6_9RHOO</name>
<protein>
    <submittedName>
        <fullName evidence="1">Uncharacterized protein</fullName>
    </submittedName>
</protein>